<name>A0A845HNP9_9BURK</name>
<dbReference type="AlphaFoldDB" id="A0A845HNP9"/>
<comment type="caution">
    <text evidence="1">The sequence shown here is derived from an EMBL/GenBank/DDBJ whole genome shotgun (WGS) entry which is preliminary data.</text>
</comment>
<accession>A0A845HNP9</accession>
<evidence type="ECO:0000313" key="1">
    <source>
        <dbReference type="EMBL" id="MYN20952.1"/>
    </source>
</evidence>
<dbReference type="Proteomes" id="UP000484875">
    <property type="component" value="Unassembled WGS sequence"/>
</dbReference>
<protein>
    <submittedName>
        <fullName evidence="1">Uncharacterized protein</fullName>
    </submittedName>
</protein>
<reference evidence="1 2" key="1">
    <citation type="submission" date="2019-12" db="EMBL/GenBank/DDBJ databases">
        <title>Novel species isolated from a subtropical stream in China.</title>
        <authorList>
            <person name="Lu H."/>
        </authorList>
    </citation>
    <scope>NUCLEOTIDE SEQUENCE [LARGE SCALE GENOMIC DNA]</scope>
    <source>
        <strain evidence="1 2">FT107W</strain>
    </source>
</reference>
<dbReference type="RefSeq" id="WP_161093192.1">
    <property type="nucleotide sequence ID" value="NZ_WWCV01000108.1"/>
</dbReference>
<proteinExistence type="predicted"/>
<dbReference type="EMBL" id="WWCV01000108">
    <property type="protein sequence ID" value="MYN20952.1"/>
    <property type="molecule type" value="Genomic_DNA"/>
</dbReference>
<evidence type="ECO:0000313" key="2">
    <source>
        <dbReference type="Proteomes" id="UP000484875"/>
    </source>
</evidence>
<organism evidence="1 2">
    <name type="scientific">Duganella vulcania</name>
    <dbReference type="NCBI Taxonomy" id="2692166"/>
    <lineage>
        <taxon>Bacteria</taxon>
        <taxon>Pseudomonadati</taxon>
        <taxon>Pseudomonadota</taxon>
        <taxon>Betaproteobacteria</taxon>
        <taxon>Burkholderiales</taxon>
        <taxon>Oxalobacteraceae</taxon>
        <taxon>Telluria group</taxon>
        <taxon>Duganella</taxon>
    </lineage>
</organism>
<gene>
    <name evidence="1" type="ORF">GTP81_29875</name>
</gene>
<sequence length="103" mass="10411">MGLTFEVTKVSKVLSAKIGVLDGKILDGRITANSSALLLHEGQTIPLHVQGVVLCGADRPAGLLSLTVGLGEPAMKLVAAGDKICAASQPTASATGSVRPPPR</sequence>
<keyword evidence="2" id="KW-1185">Reference proteome</keyword>